<comment type="caution">
    <text evidence="2">The sequence shown here is derived from an EMBL/GenBank/DDBJ whole genome shotgun (WGS) entry which is preliminary data.</text>
</comment>
<evidence type="ECO:0000256" key="1">
    <source>
        <dbReference type="SAM" id="Phobius"/>
    </source>
</evidence>
<gene>
    <name evidence="2" type="ORF">I2501_32965</name>
</gene>
<protein>
    <submittedName>
        <fullName evidence="2">Uncharacterized protein</fullName>
    </submittedName>
</protein>
<feature type="transmembrane region" description="Helical" evidence="1">
    <location>
        <begin position="113"/>
        <end position="136"/>
    </location>
</feature>
<dbReference type="RefSeq" id="WP_196197983.1">
    <property type="nucleotide sequence ID" value="NZ_JADPRT010000018.1"/>
</dbReference>
<name>A0A931B9W1_9ACTN</name>
<evidence type="ECO:0000313" key="3">
    <source>
        <dbReference type="Proteomes" id="UP000657385"/>
    </source>
</evidence>
<accession>A0A931B9W1</accession>
<keyword evidence="1" id="KW-0472">Membrane</keyword>
<dbReference type="Proteomes" id="UP000657385">
    <property type="component" value="Unassembled WGS sequence"/>
</dbReference>
<keyword evidence="1" id="KW-1133">Transmembrane helix</keyword>
<organism evidence="2 3">
    <name type="scientific">Streptacidiphilus fuscans</name>
    <dbReference type="NCBI Taxonomy" id="2789292"/>
    <lineage>
        <taxon>Bacteria</taxon>
        <taxon>Bacillati</taxon>
        <taxon>Actinomycetota</taxon>
        <taxon>Actinomycetes</taxon>
        <taxon>Kitasatosporales</taxon>
        <taxon>Streptomycetaceae</taxon>
        <taxon>Streptacidiphilus</taxon>
    </lineage>
</organism>
<keyword evidence="1" id="KW-0812">Transmembrane</keyword>
<reference evidence="2" key="1">
    <citation type="submission" date="2020-11" db="EMBL/GenBank/DDBJ databases">
        <title>Isolation and identification of active actinomycetes.</title>
        <authorList>
            <person name="Yu B."/>
        </authorList>
    </citation>
    <scope>NUCLEOTIDE SEQUENCE</scope>
    <source>
        <strain evidence="2">NEAU-YB345</strain>
    </source>
</reference>
<dbReference type="EMBL" id="JADPRT010000018">
    <property type="protein sequence ID" value="MBF9072838.1"/>
    <property type="molecule type" value="Genomic_DNA"/>
</dbReference>
<keyword evidence="3" id="KW-1185">Reference proteome</keyword>
<sequence>MSKHDQETVQAPRAKAAVTFAAVVLLLLAGAAATLAFSVPQMVAAARWTGTPGQIAIHTCNQIPRHEVVCDGTFQSDDGRTVDPDASITAPLSPGDVLPVQRTTSGTYDRVGVSAFCGFLAVSLFGCSLAATGVMLPLALTRRFRLRAVWLAVALMACTALASAFVGGIAAIASS</sequence>
<evidence type="ECO:0000313" key="2">
    <source>
        <dbReference type="EMBL" id="MBF9072838.1"/>
    </source>
</evidence>
<feature type="transmembrane region" description="Helical" evidence="1">
    <location>
        <begin position="148"/>
        <end position="173"/>
    </location>
</feature>
<dbReference type="AlphaFoldDB" id="A0A931B9W1"/>
<proteinExistence type="predicted"/>